<dbReference type="InterPro" id="IPR036779">
    <property type="entry name" value="LysM_dom_sf"/>
</dbReference>
<dbReference type="SUPFAM" id="SSF51261">
    <property type="entry name" value="Duplicated hybrid motif"/>
    <property type="match status" value="1"/>
</dbReference>
<dbReference type="Pfam" id="PF01551">
    <property type="entry name" value="Peptidase_M23"/>
    <property type="match status" value="1"/>
</dbReference>
<dbReference type="CDD" id="cd12797">
    <property type="entry name" value="M23_peptidase"/>
    <property type="match status" value="1"/>
</dbReference>
<dbReference type="SMART" id="SM00257">
    <property type="entry name" value="LysM"/>
    <property type="match status" value="2"/>
</dbReference>
<dbReference type="SUPFAM" id="SSF54106">
    <property type="entry name" value="LysM domain"/>
    <property type="match status" value="2"/>
</dbReference>
<evidence type="ECO:0000313" key="3">
    <source>
        <dbReference type="Proteomes" id="UP000176273"/>
    </source>
</evidence>
<dbReference type="Gene3D" id="3.10.350.10">
    <property type="entry name" value="LysM domain"/>
    <property type="match status" value="2"/>
</dbReference>
<dbReference type="GO" id="GO:0004222">
    <property type="term" value="F:metalloendopeptidase activity"/>
    <property type="evidence" value="ECO:0007669"/>
    <property type="project" value="TreeGrafter"/>
</dbReference>
<dbReference type="EMBL" id="MFKH01000010">
    <property type="protein sequence ID" value="OGG37459.1"/>
    <property type="molecule type" value="Genomic_DNA"/>
</dbReference>
<dbReference type="Pfam" id="PF01476">
    <property type="entry name" value="LysM"/>
    <property type="match status" value="2"/>
</dbReference>
<dbReference type="Gene3D" id="2.70.70.10">
    <property type="entry name" value="Glucose Permease (Domain IIA)"/>
    <property type="match status" value="1"/>
</dbReference>
<evidence type="ECO:0000313" key="2">
    <source>
        <dbReference type="EMBL" id="OGG37459.1"/>
    </source>
</evidence>
<protein>
    <recommendedName>
        <fullName evidence="1">LysM domain-containing protein</fullName>
    </recommendedName>
</protein>
<proteinExistence type="predicted"/>
<dbReference type="InterPro" id="IPR011055">
    <property type="entry name" value="Dup_hybrid_motif"/>
</dbReference>
<accession>A0A1F6BKK6</accession>
<feature type="domain" description="LysM" evidence="1">
    <location>
        <begin position="142"/>
        <end position="187"/>
    </location>
</feature>
<dbReference type="PANTHER" id="PTHR21666:SF270">
    <property type="entry name" value="MUREIN HYDROLASE ACTIVATOR ENVC"/>
    <property type="match status" value="1"/>
</dbReference>
<dbReference type="CDD" id="cd00118">
    <property type="entry name" value="LysM"/>
    <property type="match status" value="2"/>
</dbReference>
<dbReference type="AlphaFoldDB" id="A0A1F6BKK6"/>
<feature type="domain" description="LysM" evidence="1">
    <location>
        <begin position="92"/>
        <end position="136"/>
    </location>
</feature>
<evidence type="ECO:0000259" key="1">
    <source>
        <dbReference type="PROSITE" id="PS51782"/>
    </source>
</evidence>
<gene>
    <name evidence="2" type="ORF">A2110_02560</name>
</gene>
<dbReference type="Proteomes" id="UP000176273">
    <property type="component" value="Unassembled WGS sequence"/>
</dbReference>
<dbReference type="STRING" id="1798468.A2110_02560"/>
<organism evidence="2 3">
    <name type="scientific">Candidatus Jorgensenbacteria bacterium GWA1_54_12</name>
    <dbReference type="NCBI Taxonomy" id="1798468"/>
    <lineage>
        <taxon>Bacteria</taxon>
        <taxon>Candidatus Joergenseniibacteriota</taxon>
    </lineage>
</organism>
<comment type="caution">
    <text evidence="2">The sequence shown here is derived from an EMBL/GenBank/DDBJ whole genome shotgun (WGS) entry which is preliminary data.</text>
</comment>
<dbReference type="PANTHER" id="PTHR21666">
    <property type="entry name" value="PEPTIDASE-RELATED"/>
    <property type="match status" value="1"/>
</dbReference>
<sequence length="328" mass="34893">MLCAGFVGKLLVVGALGASGRVVSENRGGPIVETMLPSGGLDGAIAPSYAASPNLFITENTAGAPIVLTAEGTVIGTARPASNVIPLRSGIKKYKVQSGDTLSDIAAHFGVSLDTLKWANPSVRFTVVRPGDELTILPVTGFLYDVEEGDSLQGLAARYGVSETLIKRYNSSYPELLASVGGQIILPHAEPENARAYFQNASKRLPNLDGYFVLPARGWNWGQLHYNNAIDIAARCGDPIYASAEGIVESESSGNYWNEGYGNYVVIRHGNGTRTRYAHTLKNLILEGDYVLQGEEIALIGATGNTDGPTGCHLHFEVEGAQNPFAVR</sequence>
<name>A0A1F6BKK6_9BACT</name>
<reference evidence="2 3" key="1">
    <citation type="journal article" date="2016" name="Nat. Commun.">
        <title>Thousands of microbial genomes shed light on interconnected biogeochemical processes in an aquifer system.</title>
        <authorList>
            <person name="Anantharaman K."/>
            <person name="Brown C.T."/>
            <person name="Hug L.A."/>
            <person name="Sharon I."/>
            <person name="Castelle C.J."/>
            <person name="Probst A.J."/>
            <person name="Thomas B.C."/>
            <person name="Singh A."/>
            <person name="Wilkins M.J."/>
            <person name="Karaoz U."/>
            <person name="Brodie E.L."/>
            <person name="Williams K.H."/>
            <person name="Hubbard S.S."/>
            <person name="Banfield J.F."/>
        </authorList>
    </citation>
    <scope>NUCLEOTIDE SEQUENCE [LARGE SCALE GENOMIC DNA]</scope>
</reference>
<dbReference type="InterPro" id="IPR018392">
    <property type="entry name" value="LysM"/>
</dbReference>
<dbReference type="InterPro" id="IPR016047">
    <property type="entry name" value="M23ase_b-sheet_dom"/>
</dbReference>
<dbReference type="PROSITE" id="PS51782">
    <property type="entry name" value="LYSM"/>
    <property type="match status" value="2"/>
</dbReference>
<dbReference type="InterPro" id="IPR050570">
    <property type="entry name" value="Cell_wall_metabolism_enzyme"/>
</dbReference>